<dbReference type="Pfam" id="PF08282">
    <property type="entry name" value="Hydrolase_3"/>
    <property type="match status" value="1"/>
</dbReference>
<reference evidence="1 2" key="1">
    <citation type="journal article" date="2011" name="J. Bacteriol.">
        <title>Complete genome sequences of two hemotropic Mycoplasmas, Mycoplasma haemofelis strain Ohio2 and Mycoplasma suis strain Illinois.</title>
        <authorList>
            <person name="Messick J.B."/>
            <person name="Santos A.P."/>
            <person name="Guimaraes A.M."/>
        </authorList>
    </citation>
    <scope>NUCLEOTIDE SEQUENCE [LARGE SCALE GENOMIC DNA]</scope>
    <source>
        <strain evidence="1 2">Ohio2</strain>
    </source>
</reference>
<dbReference type="PROSITE" id="PS01228">
    <property type="entry name" value="COF_1"/>
    <property type="match status" value="1"/>
</dbReference>
<reference key="2">
    <citation type="submission" date="2011-05" db="EMBL/GenBank/DDBJ databases">
        <title>The Genome of Mycoplasma haemofelis Strain Ohio2, a pathogenic hemoplasma of the cat.</title>
        <authorList>
            <person name="Santos A.P."/>
            <person name="Guimaraes A.M.S."/>
            <person name="SanMiguel P.J."/>
            <person name="Martin S.W."/>
            <person name="Messick J.B."/>
        </authorList>
    </citation>
    <scope>NUCLEOTIDE SEQUENCE</scope>
    <source>
        <strain>Ohio2</strain>
    </source>
</reference>
<dbReference type="InterPro" id="IPR023214">
    <property type="entry name" value="HAD_sf"/>
</dbReference>
<dbReference type="Gene3D" id="3.40.50.1000">
    <property type="entry name" value="HAD superfamily/HAD-like"/>
    <property type="match status" value="1"/>
</dbReference>
<dbReference type="GO" id="GO:0000287">
    <property type="term" value="F:magnesium ion binding"/>
    <property type="evidence" value="ECO:0007669"/>
    <property type="project" value="TreeGrafter"/>
</dbReference>
<name>F6FHH4_MYCHI</name>
<keyword evidence="1" id="KW-0378">Hydrolase</keyword>
<proteinExistence type="predicted"/>
<dbReference type="HOGENOM" id="CLU_044146_1_1_14"/>
<dbReference type="InterPro" id="IPR036412">
    <property type="entry name" value="HAD-like_sf"/>
</dbReference>
<dbReference type="GO" id="GO:0016791">
    <property type="term" value="F:phosphatase activity"/>
    <property type="evidence" value="ECO:0007669"/>
    <property type="project" value="TreeGrafter"/>
</dbReference>
<accession>F6FHH4</accession>
<dbReference type="BioCyc" id="MHAE859194:G1GR7-1573-MONOMER"/>
<dbReference type="PANTHER" id="PTHR10000:SF8">
    <property type="entry name" value="HAD SUPERFAMILY HYDROLASE-LIKE, TYPE 3"/>
    <property type="match status" value="1"/>
</dbReference>
<evidence type="ECO:0000313" key="1">
    <source>
        <dbReference type="EMBL" id="AEG73804.1"/>
    </source>
</evidence>
<dbReference type="Proteomes" id="UP000007952">
    <property type="component" value="Chromosome"/>
</dbReference>
<dbReference type="InterPro" id="IPR006379">
    <property type="entry name" value="HAD-SF_hydro_IIB"/>
</dbReference>
<dbReference type="Gene3D" id="3.30.1240.10">
    <property type="match status" value="1"/>
</dbReference>
<protein>
    <submittedName>
        <fullName evidence="1">HAD superfamily hydrolase Cof</fullName>
    </submittedName>
</protein>
<gene>
    <name evidence="1" type="ordered locus">MHF_1572</name>
</gene>
<dbReference type="SUPFAM" id="SSF56784">
    <property type="entry name" value="HAD-like"/>
    <property type="match status" value="1"/>
</dbReference>
<evidence type="ECO:0000313" key="2">
    <source>
        <dbReference type="Proteomes" id="UP000007952"/>
    </source>
</evidence>
<dbReference type="eggNOG" id="COG0561">
    <property type="taxonomic scope" value="Bacteria"/>
</dbReference>
<dbReference type="NCBIfam" id="TIGR01484">
    <property type="entry name" value="HAD-SF-IIB"/>
    <property type="match status" value="1"/>
</dbReference>
<dbReference type="STRING" id="859194.MHF_1572"/>
<organism evidence="1 2">
    <name type="scientific">Mycoplasma haemofelis (strain Ohio2)</name>
    <dbReference type="NCBI Taxonomy" id="859194"/>
    <lineage>
        <taxon>Bacteria</taxon>
        <taxon>Bacillati</taxon>
        <taxon>Mycoplasmatota</taxon>
        <taxon>Mollicutes</taxon>
        <taxon>Mycoplasmataceae</taxon>
        <taxon>Mycoplasma</taxon>
    </lineage>
</organism>
<dbReference type="KEGG" id="mhf:MHF_1572"/>
<dbReference type="AlphaFoldDB" id="F6FHH4"/>
<dbReference type="PANTHER" id="PTHR10000">
    <property type="entry name" value="PHOSPHOSERINE PHOSPHATASE"/>
    <property type="match status" value="1"/>
</dbReference>
<dbReference type="GO" id="GO:0005829">
    <property type="term" value="C:cytosol"/>
    <property type="evidence" value="ECO:0007669"/>
    <property type="project" value="TreeGrafter"/>
</dbReference>
<dbReference type="EMBL" id="CP002808">
    <property type="protein sequence ID" value="AEG73804.1"/>
    <property type="molecule type" value="Genomic_DNA"/>
</dbReference>
<sequence length="270" mass="30899">MSKYKYLVLSDLDGTLLNSEGLISEGTKKFVHELNKRDDVLFCFSTGRCWRDCKGIYDELELKGFVSCCNGAFIYNPREEIARYSFISEKLWTLFLENSYFTKGLLKGDVLTDKGSFSLTESNGREVLAQLRECKANVYGMKTYFDYSKPTPEFELEFIKRVNDIKKLDCPPSLTIFHYPGILNLEIQANYVSKERSVEFLGNYYGIAPKNILTFGDQVNDLSVAMGVSRFYAVRNALDSVKQASDRVSEYSNDEDSVVKELQIFLSKEI</sequence>